<evidence type="ECO:0008006" key="3">
    <source>
        <dbReference type="Google" id="ProtNLM"/>
    </source>
</evidence>
<dbReference type="RefSeq" id="WP_186886681.1">
    <property type="nucleotide sequence ID" value="NZ_JACONZ010000001.1"/>
</dbReference>
<proteinExistence type="predicted"/>
<reference evidence="1" key="1">
    <citation type="submission" date="2020-08" db="EMBL/GenBank/DDBJ databases">
        <title>Genome public.</title>
        <authorList>
            <person name="Liu C."/>
            <person name="Sun Q."/>
        </authorList>
    </citation>
    <scope>NUCLEOTIDE SEQUENCE</scope>
    <source>
        <strain evidence="1">BX8</strain>
    </source>
</reference>
<sequence length="95" mass="10733">MELTAILTGRKAPGKEVGTREDAAFAERYGAADTVGQLKECEYLLRKNEMLFNMESDDELIDCRIYEREALLARYQYLLRRVRAERAAAKAASAG</sequence>
<evidence type="ECO:0000313" key="1">
    <source>
        <dbReference type="EMBL" id="MBC5580319.1"/>
    </source>
</evidence>
<accession>A0A923I718</accession>
<protein>
    <recommendedName>
        <fullName evidence="3">DUF2508 family protein</fullName>
    </recommendedName>
</protein>
<organism evidence="1 2">
    <name type="scientific">Anaerofilum hominis</name>
    <dbReference type="NCBI Taxonomy" id="2763016"/>
    <lineage>
        <taxon>Bacteria</taxon>
        <taxon>Bacillati</taxon>
        <taxon>Bacillota</taxon>
        <taxon>Clostridia</taxon>
        <taxon>Eubacteriales</taxon>
        <taxon>Oscillospiraceae</taxon>
        <taxon>Anaerofilum</taxon>
    </lineage>
</organism>
<name>A0A923I718_9FIRM</name>
<dbReference type="EMBL" id="JACONZ010000001">
    <property type="protein sequence ID" value="MBC5580319.1"/>
    <property type="molecule type" value="Genomic_DNA"/>
</dbReference>
<comment type="caution">
    <text evidence="1">The sequence shown here is derived from an EMBL/GenBank/DDBJ whole genome shotgun (WGS) entry which is preliminary data.</text>
</comment>
<gene>
    <name evidence="1" type="ORF">H8S23_02255</name>
</gene>
<dbReference type="AlphaFoldDB" id="A0A923I718"/>
<dbReference type="Proteomes" id="UP000659630">
    <property type="component" value="Unassembled WGS sequence"/>
</dbReference>
<keyword evidence="2" id="KW-1185">Reference proteome</keyword>
<evidence type="ECO:0000313" key="2">
    <source>
        <dbReference type="Proteomes" id="UP000659630"/>
    </source>
</evidence>